<dbReference type="AlphaFoldDB" id="A0A7D4ASF1"/>
<protein>
    <recommendedName>
        <fullName evidence="5">LPXTG cell wall anchor domain-containing protein</fullName>
    </recommendedName>
</protein>
<sequence length="361" mass="37476">MTHSARFPFLAIALALPSPLMAQAVQDFSLPPAPTPSASPRAQGPIDEESGPVPARPRVIGTQAPTAIPTPSPTPAEPTPVDEDVLAASPRESTITARPQPRPTAAEPQAALPNADADVGSTASAEVAAPAEAATVPVAPAIGASEAADSPATFDWRWAAGVGAALLAALGGLLIWRRRRAKAAPPVIERPIVRTAVEPQIVPAAQALSIRCEAEKLTRSAAYATLKYRLTLVNRTDLPLTDVAIGLDLASAHAGAPMEDQVATTGTALDIRHTLARIAPHQTVTVEGQVQLPLATAQVVLQGRHPLLVPLLRVRVDGAGEGVLVKTFVVGQGSPDGGRVQPFRLDEPPRSYAPLAHRELA</sequence>
<keyword evidence="2" id="KW-0732">Signal</keyword>
<evidence type="ECO:0008006" key="5">
    <source>
        <dbReference type="Google" id="ProtNLM"/>
    </source>
</evidence>
<dbReference type="Proteomes" id="UP000504693">
    <property type="component" value="Chromosome"/>
</dbReference>
<name>A0A7D4ASF1_9SPHN</name>
<dbReference type="EMBL" id="CP053921">
    <property type="protein sequence ID" value="QKG70117.1"/>
    <property type="molecule type" value="Genomic_DNA"/>
</dbReference>
<feature type="chain" id="PRO_5028975946" description="LPXTG cell wall anchor domain-containing protein" evidence="2">
    <location>
        <begin position="23"/>
        <end position="361"/>
    </location>
</feature>
<evidence type="ECO:0000256" key="2">
    <source>
        <dbReference type="SAM" id="SignalP"/>
    </source>
</evidence>
<feature type="compositionally biased region" description="Pro residues" evidence="1">
    <location>
        <begin position="68"/>
        <end position="78"/>
    </location>
</feature>
<gene>
    <name evidence="3" type="ORF">HQR01_01330</name>
</gene>
<organism evidence="3 4">
    <name type="scientific">Erythrobacter mangrovi</name>
    <dbReference type="NCBI Taxonomy" id="2739433"/>
    <lineage>
        <taxon>Bacteria</taxon>
        <taxon>Pseudomonadati</taxon>
        <taxon>Pseudomonadota</taxon>
        <taxon>Alphaproteobacteria</taxon>
        <taxon>Sphingomonadales</taxon>
        <taxon>Erythrobacteraceae</taxon>
        <taxon>Erythrobacter/Porphyrobacter group</taxon>
        <taxon>Erythrobacter</taxon>
    </lineage>
</organism>
<evidence type="ECO:0000313" key="3">
    <source>
        <dbReference type="EMBL" id="QKG70117.1"/>
    </source>
</evidence>
<feature type="region of interest" description="Disordered" evidence="1">
    <location>
        <begin position="31"/>
        <end position="116"/>
    </location>
</feature>
<reference evidence="3 4" key="1">
    <citation type="submission" date="2020-05" db="EMBL/GenBank/DDBJ databases">
        <title>Erythrobacter mangrovi sp. nov., isolated from rhizosphere soil of mangrove plant (Kandelia candel).</title>
        <authorList>
            <person name="Ye Y.H."/>
        </authorList>
    </citation>
    <scope>NUCLEOTIDE SEQUENCE [LARGE SCALE GENOMIC DNA]</scope>
    <source>
        <strain evidence="3 4">EB310</strain>
    </source>
</reference>
<evidence type="ECO:0000313" key="4">
    <source>
        <dbReference type="Proteomes" id="UP000504693"/>
    </source>
</evidence>
<feature type="region of interest" description="Disordered" evidence="1">
    <location>
        <begin position="337"/>
        <end position="361"/>
    </location>
</feature>
<dbReference type="KEGG" id="emv:HQR01_01330"/>
<keyword evidence="4" id="KW-1185">Reference proteome</keyword>
<dbReference type="RefSeq" id="WP_173212003.1">
    <property type="nucleotide sequence ID" value="NZ_CP053921.1"/>
</dbReference>
<proteinExistence type="predicted"/>
<accession>A0A7D4ASF1</accession>
<evidence type="ECO:0000256" key="1">
    <source>
        <dbReference type="SAM" id="MobiDB-lite"/>
    </source>
</evidence>
<feature type="signal peptide" evidence="2">
    <location>
        <begin position="1"/>
        <end position="22"/>
    </location>
</feature>